<dbReference type="PANTHER" id="PTHR43130:SF3">
    <property type="entry name" value="HTH-TYPE TRANSCRIPTIONAL REGULATOR RV1931C"/>
    <property type="match status" value="1"/>
</dbReference>
<keyword evidence="6" id="KW-1185">Reference proteome</keyword>
<dbReference type="Pfam" id="PF12833">
    <property type="entry name" value="HTH_18"/>
    <property type="match status" value="1"/>
</dbReference>
<dbReference type="EMBL" id="JABRWJ010000001">
    <property type="protein sequence ID" value="NRF66066.1"/>
    <property type="molecule type" value="Genomic_DNA"/>
</dbReference>
<dbReference type="Gene3D" id="3.40.50.880">
    <property type="match status" value="1"/>
</dbReference>
<dbReference type="SUPFAM" id="SSF52317">
    <property type="entry name" value="Class I glutamine amidotransferase-like"/>
    <property type="match status" value="1"/>
</dbReference>
<sequence length="322" mass="35360">MLTIALAITPHTVPSSLAMALDVLRLGNRHAAPRPLAKLLRLSADGRGVDSPLGRWSVDGALDAAERADLLLFPAIGVPEPAVLQDLAPWIEWLRTRRPRRGAATLPRFASICSAAFVLGDAGLLDGRRATTHWSLEQPFRRRYPNARLAIDQMITHDGDIACSGGAYAGVDLCLHLLRLAGGETLARRVANELVFDEQRGPQRRHAPRLPAPDHEDAAIGRLQRWLDSRYAEPLTLAAMAEQLHCSPRSLLRRFKQATGLTPIDYLQRVRVSAAEAQLADPQRTVEAVAWAVGYEDRAAFAKVFKRITGASPASVRRRPDQ</sequence>
<dbReference type="Gene3D" id="1.10.10.60">
    <property type="entry name" value="Homeodomain-like"/>
    <property type="match status" value="1"/>
</dbReference>
<reference evidence="5 6" key="1">
    <citation type="submission" date="2020-05" db="EMBL/GenBank/DDBJ databases">
        <title>Aquincola sp. isolate from soil.</title>
        <authorList>
            <person name="Han J."/>
            <person name="Kim D.-U."/>
        </authorList>
    </citation>
    <scope>NUCLEOTIDE SEQUENCE [LARGE SCALE GENOMIC DNA]</scope>
    <source>
        <strain evidence="5 6">S2</strain>
    </source>
</reference>
<dbReference type="SMART" id="SM00342">
    <property type="entry name" value="HTH_ARAC"/>
    <property type="match status" value="1"/>
</dbReference>
<accession>A0ABX2EAF3</accession>
<dbReference type="InterPro" id="IPR029062">
    <property type="entry name" value="Class_I_gatase-like"/>
</dbReference>
<protein>
    <submittedName>
        <fullName evidence="5">Helix-turn-helix domain-containing protein</fullName>
    </submittedName>
</protein>
<organism evidence="5 6">
    <name type="scientific">Pseudaquabacterium terrae</name>
    <dbReference type="NCBI Taxonomy" id="2732868"/>
    <lineage>
        <taxon>Bacteria</taxon>
        <taxon>Pseudomonadati</taxon>
        <taxon>Pseudomonadota</taxon>
        <taxon>Betaproteobacteria</taxon>
        <taxon>Burkholderiales</taxon>
        <taxon>Sphaerotilaceae</taxon>
        <taxon>Pseudaquabacterium</taxon>
    </lineage>
</organism>
<name>A0ABX2EAF3_9BURK</name>
<keyword evidence="2" id="KW-0238">DNA-binding</keyword>
<evidence type="ECO:0000256" key="3">
    <source>
        <dbReference type="ARBA" id="ARBA00023163"/>
    </source>
</evidence>
<evidence type="ECO:0000313" key="6">
    <source>
        <dbReference type="Proteomes" id="UP000737171"/>
    </source>
</evidence>
<dbReference type="InterPro" id="IPR018062">
    <property type="entry name" value="HTH_AraC-typ_CS"/>
</dbReference>
<dbReference type="PANTHER" id="PTHR43130">
    <property type="entry name" value="ARAC-FAMILY TRANSCRIPTIONAL REGULATOR"/>
    <property type="match status" value="1"/>
</dbReference>
<dbReference type="RefSeq" id="WP_173120652.1">
    <property type="nucleotide sequence ID" value="NZ_JABRWJ010000001.1"/>
</dbReference>
<keyword evidence="3" id="KW-0804">Transcription</keyword>
<dbReference type="PROSITE" id="PS00041">
    <property type="entry name" value="HTH_ARAC_FAMILY_1"/>
    <property type="match status" value="1"/>
</dbReference>
<dbReference type="InterPro" id="IPR052158">
    <property type="entry name" value="INH-QAR"/>
</dbReference>
<dbReference type="Pfam" id="PF01965">
    <property type="entry name" value="DJ-1_PfpI"/>
    <property type="match status" value="1"/>
</dbReference>
<evidence type="ECO:0000259" key="4">
    <source>
        <dbReference type="PROSITE" id="PS01124"/>
    </source>
</evidence>
<evidence type="ECO:0000313" key="5">
    <source>
        <dbReference type="EMBL" id="NRF66066.1"/>
    </source>
</evidence>
<dbReference type="InterPro" id="IPR002818">
    <property type="entry name" value="DJ-1/PfpI"/>
</dbReference>
<feature type="domain" description="HTH araC/xylS-type" evidence="4">
    <location>
        <begin position="221"/>
        <end position="319"/>
    </location>
</feature>
<evidence type="ECO:0000256" key="1">
    <source>
        <dbReference type="ARBA" id="ARBA00023015"/>
    </source>
</evidence>
<evidence type="ECO:0000256" key="2">
    <source>
        <dbReference type="ARBA" id="ARBA00023125"/>
    </source>
</evidence>
<keyword evidence="1" id="KW-0805">Transcription regulation</keyword>
<dbReference type="Proteomes" id="UP000737171">
    <property type="component" value="Unassembled WGS sequence"/>
</dbReference>
<dbReference type="InterPro" id="IPR018060">
    <property type="entry name" value="HTH_AraC"/>
</dbReference>
<dbReference type="SUPFAM" id="SSF46689">
    <property type="entry name" value="Homeodomain-like"/>
    <property type="match status" value="2"/>
</dbReference>
<comment type="caution">
    <text evidence="5">The sequence shown here is derived from an EMBL/GenBank/DDBJ whole genome shotgun (WGS) entry which is preliminary data.</text>
</comment>
<dbReference type="PROSITE" id="PS01124">
    <property type="entry name" value="HTH_ARAC_FAMILY_2"/>
    <property type="match status" value="1"/>
</dbReference>
<gene>
    <name evidence="5" type="ORF">HLB44_03585</name>
</gene>
<dbReference type="InterPro" id="IPR009057">
    <property type="entry name" value="Homeodomain-like_sf"/>
</dbReference>
<proteinExistence type="predicted"/>